<comment type="similarity">
    <text evidence="6">Belongs to the peptidase M3B family.</text>
</comment>
<dbReference type="NCBIfam" id="TIGR00181">
    <property type="entry name" value="pepF"/>
    <property type="match status" value="1"/>
</dbReference>
<dbReference type="GO" id="GO:0004222">
    <property type="term" value="F:metalloendopeptidase activity"/>
    <property type="evidence" value="ECO:0007669"/>
    <property type="project" value="UniProtKB-UniRule"/>
</dbReference>
<sequence>MASKVIWARDVRGKARQDIDPEFRWNLEDIYPDEAAWRHDADRVRTLADQFERFRGHLQDSGEVLLEALRAHDELGQVLAKLIVYAKMKLDEDTSESSRQVLFAEAQRLASEVQAQLSFFYPELVQLPPDKVEGWLETVDGLGLYRFFLEETLRERDHVLTPEEEQLLAHFSEVLYAPSKIFEMYNNADTVFPSIRDENGEDVQVTHALYHELLERQDRGVRERAFHAVYDTYKKHRNTVAALYAANVKRNAINARVRKYPSALDAALDGDRIPRSVYENLIQAVREAISELQSYLALRKRALGLAELHMWDLYVPLVAEIDWKVPYAEARETVLEAVRVFGETYANAAREGLFSRWVDVYETKGKRSGGYSWGTYGTHPYILLNYTDSIQDMFTLAHELGHSMHSYFSRKTQPYIYSDYTIFVAEVASTVNEAILYDHLLAREHDPLRRAYLLNRQVETIRTTLIAQTLYAEFEKRTHERVEEGGAITADWLDEVFYDLNRAYYAPEVTVDDDIAHGWMRIPHFYSAFYVYKYATGISAALALVERIRGEGGEAVDRYLRFLSSGSSNTSIELLRAAGVDMTSDAPVRQALTRFARLTAELGELLAAR</sequence>
<keyword evidence="3 6" id="KW-0378">Hydrolase</keyword>
<dbReference type="InterPro" id="IPR013647">
    <property type="entry name" value="OligopepF_N_dom"/>
</dbReference>
<evidence type="ECO:0000259" key="7">
    <source>
        <dbReference type="Pfam" id="PF01432"/>
    </source>
</evidence>
<evidence type="ECO:0000313" key="10">
    <source>
        <dbReference type="Proteomes" id="UP000186156"/>
    </source>
</evidence>
<gene>
    <name evidence="9" type="ORF">SAMN05421799_10736</name>
</gene>
<dbReference type="InterPro" id="IPR004438">
    <property type="entry name" value="Peptidase_M3B"/>
</dbReference>
<dbReference type="CDD" id="cd09608">
    <property type="entry name" value="M3B_PepF"/>
    <property type="match status" value="1"/>
</dbReference>
<evidence type="ECO:0000256" key="6">
    <source>
        <dbReference type="RuleBase" id="RU368091"/>
    </source>
</evidence>
<dbReference type="STRING" id="252246.SAMN05421799_10736"/>
<dbReference type="Gene3D" id="1.10.287.830">
    <property type="entry name" value="putative peptidase helix hairpin domain like"/>
    <property type="match status" value="1"/>
</dbReference>
<feature type="domain" description="Peptidase M3A/M3B catalytic" evidence="7">
    <location>
        <begin position="213"/>
        <end position="592"/>
    </location>
</feature>
<evidence type="ECO:0000256" key="2">
    <source>
        <dbReference type="ARBA" id="ARBA00022723"/>
    </source>
</evidence>
<dbReference type="EMBL" id="FTOO01000007">
    <property type="protein sequence ID" value="SIS92826.1"/>
    <property type="molecule type" value="Genomic_DNA"/>
</dbReference>
<keyword evidence="2 6" id="KW-0479">Metal-binding</keyword>
<keyword evidence="5 6" id="KW-0482">Metalloprotease</keyword>
<dbReference type="Gene3D" id="1.10.1370.20">
    <property type="entry name" value="Oligoendopeptidase f, C-terminal domain"/>
    <property type="match status" value="1"/>
</dbReference>
<dbReference type="EC" id="3.4.24.-" evidence="6"/>
<dbReference type="InterPro" id="IPR042088">
    <property type="entry name" value="OligoPept_F_C"/>
</dbReference>
<name>A0A1N7N376_9BACL</name>
<reference evidence="10" key="1">
    <citation type="submission" date="2017-01" db="EMBL/GenBank/DDBJ databases">
        <authorList>
            <person name="Varghese N."/>
            <person name="Submissions S."/>
        </authorList>
    </citation>
    <scope>NUCLEOTIDE SEQUENCE [LARGE SCALE GENOMIC DNA]</scope>
    <source>
        <strain evidence="10">DSM 16176</strain>
    </source>
</reference>
<keyword evidence="4 6" id="KW-0862">Zinc</keyword>
<dbReference type="Gene3D" id="1.20.140.70">
    <property type="entry name" value="Oligopeptidase f, N-terminal domain"/>
    <property type="match status" value="1"/>
</dbReference>
<dbReference type="AlphaFoldDB" id="A0A1N7N376"/>
<comment type="function">
    <text evidence="6">Has oligopeptidase activity and degrades a variety of small bioactive peptides.</text>
</comment>
<dbReference type="GO" id="GO:0006518">
    <property type="term" value="P:peptide metabolic process"/>
    <property type="evidence" value="ECO:0007669"/>
    <property type="project" value="TreeGrafter"/>
</dbReference>
<evidence type="ECO:0000256" key="3">
    <source>
        <dbReference type="ARBA" id="ARBA00022801"/>
    </source>
</evidence>
<dbReference type="PANTHER" id="PTHR11804">
    <property type="entry name" value="PROTEASE M3 THIMET OLIGOPEPTIDASE-RELATED"/>
    <property type="match status" value="1"/>
</dbReference>
<evidence type="ECO:0000256" key="1">
    <source>
        <dbReference type="ARBA" id="ARBA00022670"/>
    </source>
</evidence>
<feature type="domain" description="Oligopeptidase F N-terminal" evidence="8">
    <location>
        <begin position="123"/>
        <end position="192"/>
    </location>
</feature>
<evidence type="ECO:0000256" key="5">
    <source>
        <dbReference type="ARBA" id="ARBA00023049"/>
    </source>
</evidence>
<dbReference type="OrthoDB" id="9766487at2"/>
<comment type="cofactor">
    <cofactor evidence="6">
        <name>Zn(2+)</name>
        <dbReference type="ChEBI" id="CHEBI:29105"/>
    </cofactor>
    <text evidence="6">Binds 1 zinc ion.</text>
</comment>
<evidence type="ECO:0000256" key="4">
    <source>
        <dbReference type="ARBA" id="ARBA00022833"/>
    </source>
</evidence>
<dbReference type="Pfam" id="PF01432">
    <property type="entry name" value="Peptidase_M3"/>
    <property type="match status" value="1"/>
</dbReference>
<dbReference type="PANTHER" id="PTHR11804:SF84">
    <property type="entry name" value="SACCHAROLYSIN"/>
    <property type="match status" value="1"/>
</dbReference>
<organism evidence="9 10">
    <name type="scientific">Alicyclobacillus vulcanalis</name>
    <dbReference type="NCBI Taxonomy" id="252246"/>
    <lineage>
        <taxon>Bacteria</taxon>
        <taxon>Bacillati</taxon>
        <taxon>Bacillota</taxon>
        <taxon>Bacilli</taxon>
        <taxon>Bacillales</taxon>
        <taxon>Alicyclobacillaceae</taxon>
        <taxon>Alicyclobacillus</taxon>
    </lineage>
</organism>
<dbReference type="InterPro" id="IPR045090">
    <property type="entry name" value="Pept_M3A_M3B"/>
</dbReference>
<accession>A0A1N7N376</accession>
<dbReference type="InterPro" id="IPR001567">
    <property type="entry name" value="Pept_M3A_M3B_dom"/>
</dbReference>
<keyword evidence="1 6" id="KW-0645">Protease</keyword>
<evidence type="ECO:0000313" key="9">
    <source>
        <dbReference type="EMBL" id="SIS92826.1"/>
    </source>
</evidence>
<dbReference type="Pfam" id="PF08439">
    <property type="entry name" value="Peptidase_M3_N"/>
    <property type="match status" value="1"/>
</dbReference>
<dbReference type="SUPFAM" id="SSF55486">
    <property type="entry name" value="Metalloproteases ('zincins'), catalytic domain"/>
    <property type="match status" value="1"/>
</dbReference>
<dbReference type="Proteomes" id="UP000186156">
    <property type="component" value="Unassembled WGS sequence"/>
</dbReference>
<dbReference type="GO" id="GO:0006508">
    <property type="term" value="P:proteolysis"/>
    <property type="evidence" value="ECO:0007669"/>
    <property type="project" value="UniProtKB-KW"/>
</dbReference>
<protein>
    <recommendedName>
        <fullName evidence="6">Oligopeptidase F</fullName>
        <ecNumber evidence="6">3.4.24.-</ecNumber>
    </recommendedName>
</protein>
<dbReference type="RefSeq" id="WP_076347325.1">
    <property type="nucleotide sequence ID" value="NZ_FTOO01000007.1"/>
</dbReference>
<keyword evidence="10" id="KW-1185">Reference proteome</keyword>
<dbReference type="GO" id="GO:0046872">
    <property type="term" value="F:metal ion binding"/>
    <property type="evidence" value="ECO:0007669"/>
    <property type="project" value="UniProtKB-UniRule"/>
</dbReference>
<evidence type="ECO:0000259" key="8">
    <source>
        <dbReference type="Pfam" id="PF08439"/>
    </source>
</evidence>
<proteinExistence type="inferred from homology"/>